<dbReference type="EMBL" id="BFAD01000017">
    <property type="protein sequence ID" value="GBE89696.1"/>
    <property type="molecule type" value="Genomic_DNA"/>
</dbReference>
<feature type="region of interest" description="Disordered" evidence="1">
    <location>
        <begin position="1"/>
        <end position="60"/>
    </location>
</feature>
<name>A0A401H5H7_9APHY</name>
<evidence type="ECO:0000256" key="1">
    <source>
        <dbReference type="SAM" id="MobiDB-lite"/>
    </source>
</evidence>
<dbReference type="InParanoid" id="A0A401H5H7"/>
<feature type="compositionally biased region" description="Low complexity" evidence="1">
    <location>
        <begin position="19"/>
        <end position="28"/>
    </location>
</feature>
<organism evidence="2 3">
    <name type="scientific">Sparassis crispa</name>
    <dbReference type="NCBI Taxonomy" id="139825"/>
    <lineage>
        <taxon>Eukaryota</taxon>
        <taxon>Fungi</taxon>
        <taxon>Dikarya</taxon>
        <taxon>Basidiomycota</taxon>
        <taxon>Agaricomycotina</taxon>
        <taxon>Agaricomycetes</taxon>
        <taxon>Polyporales</taxon>
        <taxon>Sparassidaceae</taxon>
        <taxon>Sparassis</taxon>
    </lineage>
</organism>
<protein>
    <submittedName>
        <fullName evidence="2">Uncharacterized protein</fullName>
    </submittedName>
</protein>
<dbReference type="RefSeq" id="XP_027620609.1">
    <property type="nucleotide sequence ID" value="XM_027764808.1"/>
</dbReference>
<gene>
    <name evidence="2" type="ORF">SCP_1700200</name>
</gene>
<sequence length="150" mass="16617">MTLPPLTHNLARRTRPADTLLSTSTSTSVPPPLDHPPARRPHPIPHVQARSENERTTQPGRSLVRVRYGQGPGQLTTATAFPGRRDQAGWRQRRGLLVVSGRPGIALQGGTLDVMCRCRSQRVVPTPPRVCRNLTRCAVGRKLTQRRSTR</sequence>
<proteinExistence type="predicted"/>
<comment type="caution">
    <text evidence="2">The sequence shown here is derived from an EMBL/GenBank/DDBJ whole genome shotgun (WGS) entry which is preliminary data.</text>
</comment>
<evidence type="ECO:0000313" key="2">
    <source>
        <dbReference type="EMBL" id="GBE89696.1"/>
    </source>
</evidence>
<dbReference type="AlphaFoldDB" id="A0A401H5H7"/>
<accession>A0A401H5H7</accession>
<dbReference type="Proteomes" id="UP000287166">
    <property type="component" value="Unassembled WGS sequence"/>
</dbReference>
<keyword evidence="3" id="KW-1185">Reference proteome</keyword>
<dbReference type="GeneID" id="38786613"/>
<reference evidence="2 3" key="1">
    <citation type="journal article" date="2018" name="Sci. Rep.">
        <title>Genome sequence of the cauliflower mushroom Sparassis crispa (Hanabiratake) and its association with beneficial usage.</title>
        <authorList>
            <person name="Kiyama R."/>
            <person name="Furutani Y."/>
            <person name="Kawaguchi K."/>
            <person name="Nakanishi T."/>
        </authorList>
    </citation>
    <scope>NUCLEOTIDE SEQUENCE [LARGE SCALE GENOMIC DNA]</scope>
</reference>
<evidence type="ECO:0000313" key="3">
    <source>
        <dbReference type="Proteomes" id="UP000287166"/>
    </source>
</evidence>